<proteinExistence type="predicted"/>
<keyword evidence="2" id="KW-1185">Reference proteome</keyword>
<feature type="non-terminal residue" evidence="1">
    <location>
        <position position="1"/>
    </location>
</feature>
<name>A0ACA9NQE3_9GLOM</name>
<dbReference type="EMBL" id="CAJVPM010028419">
    <property type="protein sequence ID" value="CAG8669686.1"/>
    <property type="molecule type" value="Genomic_DNA"/>
</dbReference>
<dbReference type="Proteomes" id="UP000789860">
    <property type="component" value="Unassembled WGS sequence"/>
</dbReference>
<evidence type="ECO:0000313" key="1">
    <source>
        <dbReference type="EMBL" id="CAG8669686.1"/>
    </source>
</evidence>
<feature type="non-terminal residue" evidence="1">
    <location>
        <position position="139"/>
    </location>
</feature>
<comment type="caution">
    <text evidence="1">The sequence shown here is derived from an EMBL/GenBank/DDBJ whole genome shotgun (WGS) entry which is preliminary data.</text>
</comment>
<reference evidence="1" key="1">
    <citation type="submission" date="2021-06" db="EMBL/GenBank/DDBJ databases">
        <authorList>
            <person name="Kallberg Y."/>
            <person name="Tangrot J."/>
            <person name="Rosling A."/>
        </authorList>
    </citation>
    <scope>NUCLEOTIDE SEQUENCE</scope>
    <source>
        <strain evidence="1">AU212A</strain>
    </source>
</reference>
<organism evidence="1 2">
    <name type="scientific">Scutellospora calospora</name>
    <dbReference type="NCBI Taxonomy" id="85575"/>
    <lineage>
        <taxon>Eukaryota</taxon>
        <taxon>Fungi</taxon>
        <taxon>Fungi incertae sedis</taxon>
        <taxon>Mucoromycota</taxon>
        <taxon>Glomeromycotina</taxon>
        <taxon>Glomeromycetes</taxon>
        <taxon>Diversisporales</taxon>
        <taxon>Gigasporaceae</taxon>
        <taxon>Scutellospora</taxon>
    </lineage>
</organism>
<evidence type="ECO:0000313" key="2">
    <source>
        <dbReference type="Proteomes" id="UP000789860"/>
    </source>
</evidence>
<gene>
    <name evidence="1" type="ORF">SCALOS_LOCUS9330</name>
</gene>
<sequence length="139" mass="16414">DIKTAQGRFNFNVEGQRTIRVLDVSFTPKTISRQLTQSQGWTFQSQPFTPMFIVEVGDTEGRLKFEELDHRFKHVFFATSSDIQLGWLIDLRNKRIWIYKRNQQGNIFHREHTWEDINGGDVLPRFILKVSKIEDTISQ</sequence>
<accession>A0ACA9NQE3</accession>
<protein>
    <submittedName>
        <fullName evidence="1">5704_t:CDS:1</fullName>
    </submittedName>
</protein>